<evidence type="ECO:0000256" key="6">
    <source>
        <dbReference type="ARBA" id="ARBA00022556"/>
    </source>
</evidence>
<dbReference type="AlphaFoldDB" id="A0AAD0ADS0"/>
<keyword evidence="14" id="KW-1133">Transmembrane helix</keyword>
<evidence type="ECO:0000256" key="12">
    <source>
        <dbReference type="ARBA" id="ARBA00029757"/>
    </source>
</evidence>
<evidence type="ECO:0000313" key="15">
    <source>
        <dbReference type="EMBL" id="ATQ83351.1"/>
    </source>
</evidence>
<comment type="pathway">
    <text evidence="2 13">Glycolipid biosynthesis; lipid IV(A) biosynthesis; lipid IV(A) from (3R)-3-hydroxytetradecanoyl-[acyl-carrier-protein] and UDP-N-acetyl-alpha-D-glucosamine: step 6/6.</text>
</comment>
<evidence type="ECO:0000256" key="10">
    <source>
        <dbReference type="ARBA" id="ARBA00022840"/>
    </source>
</evidence>
<sequence length="372" mass="41775">MQQTLLQAWRNKSLWLWLLLPVSWLYGLVFWLNKTIYRLGLKPVYYPNVPVIVVGNITVGGSGKTPLIIAVVTYLQQKGLTVGVISRGYGGQAKLMPCIVTANSKPSEVGDEPCLIVQRTGVPMAVCPNRAQAIELLLEQFPSIQLILADDGLQHFALDRDENWIVVDADRGFGNRQLLPTGFLREPIKRLYQPHTTVIFHQSDWQDAQALTHFSNSLSKNNHSISPDVRMRLLQKPLEPLFKTPLFKTPLFKTPLQNSLPAQQVIAMTGIGLPQRFFNSLSQIGFDIIPMPLNDHHTYSFQDFANLPKLPIIVTDKDAVKLRVLFAQGHEKNDIVTNIWVLPVEAELSPAFYALIDRQIGELVALADNTDN</sequence>
<evidence type="ECO:0000256" key="5">
    <source>
        <dbReference type="ARBA" id="ARBA00022516"/>
    </source>
</evidence>
<feature type="binding site" evidence="13">
    <location>
        <begin position="58"/>
        <end position="65"/>
    </location>
    <ligand>
        <name>ATP</name>
        <dbReference type="ChEBI" id="CHEBI:30616"/>
    </ligand>
</feature>
<dbReference type="InterPro" id="IPR027417">
    <property type="entry name" value="P-loop_NTPase"/>
</dbReference>
<dbReference type="PANTHER" id="PTHR42724:SF1">
    <property type="entry name" value="TETRAACYLDISACCHARIDE 4'-KINASE, MITOCHONDRIAL-RELATED"/>
    <property type="match status" value="1"/>
</dbReference>
<dbReference type="EC" id="2.7.1.130" evidence="3 13"/>
<dbReference type="SUPFAM" id="SSF52540">
    <property type="entry name" value="P-loop containing nucleoside triphosphate hydrolases"/>
    <property type="match status" value="1"/>
</dbReference>
<evidence type="ECO:0000256" key="13">
    <source>
        <dbReference type="HAMAP-Rule" id="MF_00409"/>
    </source>
</evidence>
<comment type="function">
    <text evidence="1 13">Transfers the gamma-phosphate of ATP to the 4'-position of a tetraacyldisaccharide 1-phosphate intermediate (termed DS-1-P) to form tetraacyldisaccharide 1,4'-bis-phosphate (lipid IVA).</text>
</comment>
<reference evidence="15" key="1">
    <citation type="submission" date="2017-11" db="EMBL/GenBank/DDBJ databases">
        <title>Complete Genome Sequence from Moraxella oslensis YHS isolated from human skin.</title>
        <authorList>
            <person name="Lee K."/>
            <person name="Lim J.Y."/>
            <person name="Hwang I."/>
        </authorList>
    </citation>
    <scope>NUCLEOTIDE SEQUENCE</scope>
    <source>
        <strain evidence="15">YHS</strain>
    </source>
</reference>
<keyword evidence="8 13" id="KW-0547">Nucleotide-binding</keyword>
<keyword evidence="5 13" id="KW-0444">Lipid biosynthesis</keyword>
<proteinExistence type="inferred from homology"/>
<comment type="similarity">
    <text evidence="13">Belongs to the LpxK family.</text>
</comment>
<dbReference type="GO" id="GO:0009029">
    <property type="term" value="F:lipid-A 4'-kinase activity"/>
    <property type="evidence" value="ECO:0007669"/>
    <property type="project" value="UniProtKB-UniRule"/>
</dbReference>
<keyword evidence="14" id="KW-0472">Membrane</keyword>
<keyword evidence="6 13" id="KW-0441">Lipid A biosynthesis</keyword>
<keyword evidence="14" id="KW-0812">Transmembrane</keyword>
<dbReference type="InterPro" id="IPR003758">
    <property type="entry name" value="LpxK"/>
</dbReference>
<dbReference type="NCBIfam" id="TIGR00682">
    <property type="entry name" value="lpxK"/>
    <property type="match status" value="1"/>
</dbReference>
<evidence type="ECO:0000256" key="14">
    <source>
        <dbReference type="SAM" id="Phobius"/>
    </source>
</evidence>
<keyword evidence="9 13" id="KW-0418">Kinase</keyword>
<dbReference type="GO" id="GO:0005524">
    <property type="term" value="F:ATP binding"/>
    <property type="evidence" value="ECO:0007669"/>
    <property type="project" value="UniProtKB-UniRule"/>
</dbReference>
<feature type="transmembrane region" description="Helical" evidence="14">
    <location>
        <begin position="14"/>
        <end position="32"/>
    </location>
</feature>
<dbReference type="GO" id="GO:0009245">
    <property type="term" value="P:lipid A biosynthetic process"/>
    <property type="evidence" value="ECO:0007669"/>
    <property type="project" value="UniProtKB-UniRule"/>
</dbReference>
<gene>
    <name evidence="13" type="primary">lpxK</name>
    <name evidence="15" type="ORF">YHS_05670</name>
</gene>
<evidence type="ECO:0000256" key="11">
    <source>
        <dbReference type="ARBA" id="ARBA00023098"/>
    </source>
</evidence>
<name>A0AAD0ADS0_FAUOS</name>
<evidence type="ECO:0000256" key="8">
    <source>
        <dbReference type="ARBA" id="ARBA00022741"/>
    </source>
</evidence>
<dbReference type="Pfam" id="PF02606">
    <property type="entry name" value="LpxK"/>
    <property type="match status" value="1"/>
</dbReference>
<keyword evidence="11 13" id="KW-0443">Lipid metabolism</keyword>
<evidence type="ECO:0000256" key="1">
    <source>
        <dbReference type="ARBA" id="ARBA00002274"/>
    </source>
</evidence>
<evidence type="ECO:0000256" key="4">
    <source>
        <dbReference type="ARBA" id="ARBA00016436"/>
    </source>
</evidence>
<dbReference type="EMBL" id="CP024176">
    <property type="protein sequence ID" value="ATQ83351.1"/>
    <property type="molecule type" value="Genomic_DNA"/>
</dbReference>
<keyword evidence="10 13" id="KW-0067">ATP-binding</keyword>
<organism evidence="15">
    <name type="scientific">Faucicola osloensis</name>
    <name type="common">Moraxella osloensis</name>
    <dbReference type="NCBI Taxonomy" id="34062"/>
    <lineage>
        <taxon>Bacteria</taxon>
        <taxon>Pseudomonadati</taxon>
        <taxon>Pseudomonadota</taxon>
        <taxon>Gammaproteobacteria</taxon>
        <taxon>Moraxellales</taxon>
        <taxon>Moraxellaceae</taxon>
        <taxon>Faucicola</taxon>
    </lineage>
</organism>
<evidence type="ECO:0000256" key="9">
    <source>
        <dbReference type="ARBA" id="ARBA00022777"/>
    </source>
</evidence>
<dbReference type="GO" id="GO:0005886">
    <property type="term" value="C:plasma membrane"/>
    <property type="evidence" value="ECO:0007669"/>
    <property type="project" value="TreeGrafter"/>
</dbReference>
<dbReference type="PANTHER" id="PTHR42724">
    <property type="entry name" value="TETRAACYLDISACCHARIDE 4'-KINASE"/>
    <property type="match status" value="1"/>
</dbReference>
<evidence type="ECO:0000256" key="2">
    <source>
        <dbReference type="ARBA" id="ARBA00004870"/>
    </source>
</evidence>
<evidence type="ECO:0000256" key="7">
    <source>
        <dbReference type="ARBA" id="ARBA00022679"/>
    </source>
</evidence>
<evidence type="ECO:0000256" key="3">
    <source>
        <dbReference type="ARBA" id="ARBA00012071"/>
    </source>
</evidence>
<protein>
    <recommendedName>
        <fullName evidence="4 13">Tetraacyldisaccharide 4'-kinase</fullName>
        <ecNumber evidence="3 13">2.7.1.130</ecNumber>
    </recommendedName>
    <alternativeName>
        <fullName evidence="12 13">Lipid A 4'-kinase</fullName>
    </alternativeName>
</protein>
<accession>A0AAD0ADS0</accession>
<keyword evidence="7 13" id="KW-0808">Transferase</keyword>
<dbReference type="GO" id="GO:0009244">
    <property type="term" value="P:lipopolysaccharide core region biosynthetic process"/>
    <property type="evidence" value="ECO:0007669"/>
    <property type="project" value="TreeGrafter"/>
</dbReference>
<comment type="catalytic activity">
    <reaction evidence="13">
        <text>a lipid A disaccharide + ATP = a lipid IVA + ADP + H(+)</text>
        <dbReference type="Rhea" id="RHEA:67840"/>
        <dbReference type="ChEBI" id="CHEBI:15378"/>
        <dbReference type="ChEBI" id="CHEBI:30616"/>
        <dbReference type="ChEBI" id="CHEBI:176343"/>
        <dbReference type="ChEBI" id="CHEBI:176425"/>
        <dbReference type="ChEBI" id="CHEBI:456216"/>
        <dbReference type="EC" id="2.7.1.130"/>
    </reaction>
</comment>
<dbReference type="HAMAP" id="MF_00409">
    <property type="entry name" value="LpxK"/>
    <property type="match status" value="1"/>
</dbReference>